<accession>A0A8C5P7A5</accession>
<dbReference type="GeneTree" id="ENSGT00940000163807"/>
<proteinExistence type="predicted"/>
<dbReference type="AlphaFoldDB" id="A0A8C5P7A5"/>
<dbReference type="SMART" id="SM01025">
    <property type="entry name" value="BEN"/>
    <property type="match status" value="2"/>
</dbReference>
<name>A0A8C5P7A5_9ANUR</name>
<protein>
    <recommendedName>
        <fullName evidence="3">BEN domain-containing protein</fullName>
    </recommendedName>
</protein>
<organism evidence="4 5">
    <name type="scientific">Leptobrachium leishanense</name>
    <name type="common">Leishan spiny toad</name>
    <dbReference type="NCBI Taxonomy" id="445787"/>
    <lineage>
        <taxon>Eukaryota</taxon>
        <taxon>Metazoa</taxon>
        <taxon>Chordata</taxon>
        <taxon>Craniata</taxon>
        <taxon>Vertebrata</taxon>
        <taxon>Euteleostomi</taxon>
        <taxon>Amphibia</taxon>
        <taxon>Batrachia</taxon>
        <taxon>Anura</taxon>
        <taxon>Pelobatoidea</taxon>
        <taxon>Megophryidae</taxon>
        <taxon>Leptobrachium</taxon>
    </lineage>
</organism>
<dbReference type="PANTHER" id="PTHR47305">
    <property type="entry name" value="BEN DOMAIN-CONTAINING PROTEIN 2"/>
    <property type="match status" value="1"/>
</dbReference>
<dbReference type="GO" id="GO:0005634">
    <property type="term" value="C:nucleus"/>
    <property type="evidence" value="ECO:0007669"/>
    <property type="project" value="UniProtKB-SubCell"/>
</dbReference>
<reference evidence="4" key="1">
    <citation type="submission" date="2025-08" db="UniProtKB">
        <authorList>
            <consortium name="Ensembl"/>
        </authorList>
    </citation>
    <scope>IDENTIFICATION</scope>
</reference>
<keyword evidence="5" id="KW-1185">Reference proteome</keyword>
<dbReference type="PANTHER" id="PTHR47305:SF1">
    <property type="entry name" value="BEN DOMAIN-CONTAINING PROTEIN"/>
    <property type="match status" value="1"/>
</dbReference>
<dbReference type="Pfam" id="PF10523">
    <property type="entry name" value="BEN"/>
    <property type="match status" value="2"/>
</dbReference>
<sequence length="696" mass="78014">MSALRKDARRASLELTTRGDEATNEFRSLKMEEVDDSDDEPVLIESSSDVGVLNCLPRRTMLPVEHTSRRRDENRYATPIEYEGDGVSSMNSSGITHLKQVSNIQSDIDNMEEMGYSFSHKRKRSSSVLTNPIGIRSQEYDNSANAMYDYDAEYDAGSVISDVSYGGDQQRVLTEVLNYCQAMYDIVQKLDKKMDFLQRKVSDLHHVRSRPRPPVFPHRSPHHLGQGRIRLHRLNQRVLSAQMQSPPQRPQQPPLRMKLERNVCLQPTSLIIPATPLSHPVEPQASLSPPLPTIISTHSLQPSLSVSDMQHKLPENVVEILPESSCISASVSAQLAPPLIRQSTPEASFKEEDLPSISCVSSPGSIIFCEELATSSVPSDPEYDFLGDPFRNIKIPVSFLMKARQKTKPKNAARYLFRVVFNKETLIDCSMESNTQALNSLDDNKVSAIREFLGTTFRDCDLREFGKDWKACVTHITSMIRTLQAEAKAVTVNGYPNQTTSQKAEESICVDSDGNEDERFSASVVIPQETANPATSQPNVIATTIVIQQGNNNQHLEPILPGLSTKQPPLDPLEYFGDPSRNVRLPFSVIYIGKGKSRPELSARYLIRHLFTEAMLVKSNVYGNMERGVLPLENSKIGALRDFLQENYPSFNLKESGSDWKACVAAINSTIRSLRHDQKKATLQSQKKMRFHTAKI</sequence>
<dbReference type="PROSITE" id="PS51457">
    <property type="entry name" value="BEN"/>
    <property type="match status" value="2"/>
</dbReference>
<dbReference type="Proteomes" id="UP000694569">
    <property type="component" value="Unplaced"/>
</dbReference>
<reference evidence="4" key="2">
    <citation type="submission" date="2025-09" db="UniProtKB">
        <authorList>
            <consortium name="Ensembl"/>
        </authorList>
    </citation>
    <scope>IDENTIFICATION</scope>
</reference>
<dbReference type="InterPro" id="IPR018379">
    <property type="entry name" value="BEN_domain"/>
</dbReference>
<comment type="subcellular location">
    <subcellularLocation>
        <location evidence="1">Nucleus</location>
    </subcellularLocation>
</comment>
<evidence type="ECO:0000313" key="5">
    <source>
        <dbReference type="Proteomes" id="UP000694569"/>
    </source>
</evidence>
<dbReference type="GO" id="GO:0003677">
    <property type="term" value="F:DNA binding"/>
    <property type="evidence" value="ECO:0007669"/>
    <property type="project" value="InterPro"/>
</dbReference>
<feature type="domain" description="BEN" evidence="3">
    <location>
        <begin position="390"/>
        <end position="487"/>
    </location>
</feature>
<evidence type="ECO:0000313" key="4">
    <source>
        <dbReference type="Ensembl" id="ENSLLEP00000002082.1"/>
    </source>
</evidence>
<feature type="domain" description="BEN" evidence="3">
    <location>
        <begin position="580"/>
        <end position="678"/>
    </location>
</feature>
<keyword evidence="2" id="KW-0539">Nucleus</keyword>
<dbReference type="OrthoDB" id="8958408at2759"/>
<evidence type="ECO:0000259" key="3">
    <source>
        <dbReference type="PROSITE" id="PS51457"/>
    </source>
</evidence>
<evidence type="ECO:0000256" key="1">
    <source>
        <dbReference type="ARBA" id="ARBA00004123"/>
    </source>
</evidence>
<dbReference type="Ensembl" id="ENSLLET00000002172.1">
    <property type="protein sequence ID" value="ENSLLEP00000002082.1"/>
    <property type="gene ID" value="ENSLLEG00000001347.1"/>
</dbReference>
<evidence type="ECO:0000256" key="2">
    <source>
        <dbReference type="ARBA" id="ARBA00023242"/>
    </source>
</evidence>